<proteinExistence type="predicted"/>
<sequence length="195" mass="22813">MTQKQNTVFTAQNCDRNKVFSKGIIIISINPTKGLHSFVRQKYPGIKYILTHKLNQHCLEIFFSQKRTKGGLNDHPTPINAIYRKLKKNHDFEDLDCLPNTQPQPFDEPEISEECNEDGHHYLADWVTKKFLRQFPDLEVHSHKTKPFGCIRSKVNTMEFYFQQCLGQKFKKRNSIVKKILNYILSQISDVLMAV</sequence>
<reference evidence="2 3" key="1">
    <citation type="submission" date="2023-02" db="EMBL/GenBank/DDBJ databases">
        <title>LHISI_Scaffold_Assembly.</title>
        <authorList>
            <person name="Stuart O.P."/>
            <person name="Cleave R."/>
            <person name="Magrath M.J.L."/>
            <person name="Mikheyev A.S."/>
        </authorList>
    </citation>
    <scope>NUCLEOTIDE SEQUENCE [LARGE SCALE GENOMIC DNA]</scope>
    <source>
        <strain evidence="2">Daus_M_001</strain>
        <tissue evidence="2">Leg muscle</tissue>
    </source>
</reference>
<organism evidence="2 3">
    <name type="scientific">Dryococelus australis</name>
    <dbReference type="NCBI Taxonomy" id="614101"/>
    <lineage>
        <taxon>Eukaryota</taxon>
        <taxon>Metazoa</taxon>
        <taxon>Ecdysozoa</taxon>
        <taxon>Arthropoda</taxon>
        <taxon>Hexapoda</taxon>
        <taxon>Insecta</taxon>
        <taxon>Pterygota</taxon>
        <taxon>Neoptera</taxon>
        <taxon>Polyneoptera</taxon>
        <taxon>Phasmatodea</taxon>
        <taxon>Verophasmatodea</taxon>
        <taxon>Anareolatae</taxon>
        <taxon>Phasmatidae</taxon>
        <taxon>Eurycanthinae</taxon>
        <taxon>Dryococelus</taxon>
    </lineage>
</organism>
<comment type="caution">
    <text evidence="2">The sequence shown here is derived from an EMBL/GenBank/DDBJ whole genome shotgun (WGS) entry which is preliminary data.</text>
</comment>
<dbReference type="InterPro" id="IPR048367">
    <property type="entry name" value="TNP-like_RNaseH_C"/>
</dbReference>
<evidence type="ECO:0000313" key="2">
    <source>
        <dbReference type="EMBL" id="KAJ8882807.1"/>
    </source>
</evidence>
<keyword evidence="3" id="KW-1185">Reference proteome</keyword>
<gene>
    <name evidence="2" type="ORF">PR048_014621</name>
</gene>
<feature type="non-terminal residue" evidence="2">
    <location>
        <position position="195"/>
    </location>
</feature>
<name>A0ABQ9HER1_9NEOP</name>
<evidence type="ECO:0000313" key="3">
    <source>
        <dbReference type="Proteomes" id="UP001159363"/>
    </source>
</evidence>
<feature type="domain" description="Transposable element P transposase-like RNase H C-terminal" evidence="1">
    <location>
        <begin position="52"/>
        <end position="77"/>
    </location>
</feature>
<protein>
    <recommendedName>
        <fullName evidence="1">Transposable element P transposase-like RNase H C-terminal domain-containing protein</fullName>
    </recommendedName>
</protein>
<dbReference type="Pfam" id="PF21789">
    <property type="entry name" value="TNP-like_RNaseH_C"/>
    <property type="match status" value="1"/>
</dbReference>
<dbReference type="EMBL" id="JARBHB010000005">
    <property type="protein sequence ID" value="KAJ8882807.1"/>
    <property type="molecule type" value="Genomic_DNA"/>
</dbReference>
<accession>A0ABQ9HER1</accession>
<evidence type="ECO:0000259" key="1">
    <source>
        <dbReference type="Pfam" id="PF21789"/>
    </source>
</evidence>
<dbReference type="Proteomes" id="UP001159363">
    <property type="component" value="Chromosome 4"/>
</dbReference>